<evidence type="ECO:0000259" key="2">
    <source>
        <dbReference type="Pfam" id="PF00487"/>
    </source>
</evidence>
<keyword evidence="1" id="KW-1133">Transmembrane helix</keyword>
<evidence type="ECO:0000313" key="4">
    <source>
        <dbReference type="Proteomes" id="UP000799437"/>
    </source>
</evidence>
<evidence type="ECO:0000313" key="3">
    <source>
        <dbReference type="EMBL" id="KAF2758480.1"/>
    </source>
</evidence>
<keyword evidence="4" id="KW-1185">Reference proteome</keyword>
<dbReference type="RefSeq" id="XP_033600931.1">
    <property type="nucleotide sequence ID" value="XM_033746058.1"/>
</dbReference>
<protein>
    <submittedName>
        <fullName evidence="3">Delta-12 fatty acid desaturas-like protein</fullName>
    </submittedName>
</protein>
<dbReference type="AlphaFoldDB" id="A0A6A6W963"/>
<proteinExistence type="predicted"/>
<dbReference type="EMBL" id="ML996571">
    <property type="protein sequence ID" value="KAF2758480.1"/>
    <property type="molecule type" value="Genomic_DNA"/>
</dbReference>
<organism evidence="3 4">
    <name type="scientific">Pseudovirgaria hyperparasitica</name>
    <dbReference type="NCBI Taxonomy" id="470096"/>
    <lineage>
        <taxon>Eukaryota</taxon>
        <taxon>Fungi</taxon>
        <taxon>Dikarya</taxon>
        <taxon>Ascomycota</taxon>
        <taxon>Pezizomycotina</taxon>
        <taxon>Dothideomycetes</taxon>
        <taxon>Dothideomycetes incertae sedis</taxon>
        <taxon>Acrospermales</taxon>
        <taxon>Acrospermaceae</taxon>
        <taxon>Pseudovirgaria</taxon>
    </lineage>
</organism>
<keyword evidence="1" id="KW-0812">Transmembrane</keyword>
<accession>A0A6A6W963</accession>
<dbReference type="InterPro" id="IPR012171">
    <property type="entry name" value="Fatty_acid_desaturase"/>
</dbReference>
<dbReference type="InterPro" id="IPR005804">
    <property type="entry name" value="FA_desaturase_dom"/>
</dbReference>
<dbReference type="GO" id="GO:0016491">
    <property type="term" value="F:oxidoreductase activity"/>
    <property type="evidence" value="ECO:0007669"/>
    <property type="project" value="InterPro"/>
</dbReference>
<dbReference type="OrthoDB" id="1461976at2759"/>
<gene>
    <name evidence="3" type="ORF">EJ05DRAFT_492778</name>
</gene>
<name>A0A6A6W963_9PEZI</name>
<feature type="transmembrane region" description="Helical" evidence="1">
    <location>
        <begin position="74"/>
        <end position="95"/>
    </location>
</feature>
<dbReference type="PANTHER" id="PTHR32100">
    <property type="entry name" value="OMEGA-6 FATTY ACID DESATURASE, CHLOROPLASTIC"/>
    <property type="match status" value="1"/>
</dbReference>
<dbReference type="Pfam" id="PF00487">
    <property type="entry name" value="FA_desaturase"/>
    <property type="match status" value="1"/>
</dbReference>
<evidence type="ECO:0000256" key="1">
    <source>
        <dbReference type="SAM" id="Phobius"/>
    </source>
</evidence>
<feature type="transmembrane region" description="Helical" evidence="1">
    <location>
        <begin position="45"/>
        <end position="67"/>
    </location>
</feature>
<feature type="domain" description="Fatty acid desaturase" evidence="2">
    <location>
        <begin position="76"/>
        <end position="352"/>
    </location>
</feature>
<keyword evidence="1" id="KW-0472">Membrane</keyword>
<dbReference type="GeneID" id="54487112"/>
<dbReference type="GO" id="GO:0006629">
    <property type="term" value="P:lipid metabolic process"/>
    <property type="evidence" value="ECO:0007669"/>
    <property type="project" value="InterPro"/>
</dbReference>
<reference evidence="3" key="1">
    <citation type="journal article" date="2020" name="Stud. Mycol.">
        <title>101 Dothideomycetes genomes: a test case for predicting lifestyles and emergence of pathogens.</title>
        <authorList>
            <person name="Haridas S."/>
            <person name="Albert R."/>
            <person name="Binder M."/>
            <person name="Bloem J."/>
            <person name="Labutti K."/>
            <person name="Salamov A."/>
            <person name="Andreopoulos B."/>
            <person name="Baker S."/>
            <person name="Barry K."/>
            <person name="Bills G."/>
            <person name="Bluhm B."/>
            <person name="Cannon C."/>
            <person name="Castanera R."/>
            <person name="Culley D."/>
            <person name="Daum C."/>
            <person name="Ezra D."/>
            <person name="Gonzalez J."/>
            <person name="Henrissat B."/>
            <person name="Kuo A."/>
            <person name="Liang C."/>
            <person name="Lipzen A."/>
            <person name="Lutzoni F."/>
            <person name="Magnuson J."/>
            <person name="Mondo S."/>
            <person name="Nolan M."/>
            <person name="Ohm R."/>
            <person name="Pangilinan J."/>
            <person name="Park H.-J."/>
            <person name="Ramirez L."/>
            <person name="Alfaro M."/>
            <person name="Sun H."/>
            <person name="Tritt A."/>
            <person name="Yoshinaga Y."/>
            <person name="Zwiers L.-H."/>
            <person name="Turgeon B."/>
            <person name="Goodwin S."/>
            <person name="Spatafora J."/>
            <person name="Crous P."/>
            <person name="Grigoriev I."/>
        </authorList>
    </citation>
    <scope>NUCLEOTIDE SEQUENCE</scope>
    <source>
        <strain evidence="3">CBS 121739</strain>
    </source>
</reference>
<sequence>MTADYDSHPSDLAGPGPQSGVTIDSLKKAIPKHCFKSSYRQGFTILFQDLSTAALLALLAIKFIPLIPSTALRIAAWAIYGLTQGFVFTGIWVIAHECGHYAFTPSKPLNDTLGFILHSFLLTPYFSWKSTHRRHHIYANNMALDHNYVPPRADEYSASFSSRIEDLTEDAPLVTALRILLQQLLGFPAYLALNITAAPSSLPAKPSSRPLENGHFAPWGALFRAEEAHLILASDAGLMAMCGILHYARQHVGIATVFAVYVVPYLWTNHWIVAITYLHHTHTDVPKYEADAWSFVRGATSTVDRDLGIVGRVFMHGIVDYHVVHHLFPRIPCYHAREATEAIVPVLGDAYHSAKTENFMASLWRTFVGCQYVVPRGETAGVRDGKLWYKGGRCPPVQTGMGTKRWLIWPDVL</sequence>
<dbReference type="Proteomes" id="UP000799437">
    <property type="component" value="Unassembled WGS sequence"/>
</dbReference>
<dbReference type="CDD" id="cd03507">
    <property type="entry name" value="Delta12-FADS-like"/>
    <property type="match status" value="1"/>
</dbReference>